<keyword evidence="3" id="KW-0547">Nucleotide-binding</keyword>
<dbReference type="GO" id="GO:0007168">
    <property type="term" value="P:receptor guanylyl cyclase signaling pathway"/>
    <property type="evidence" value="ECO:0007669"/>
    <property type="project" value="TreeGrafter"/>
</dbReference>
<sequence length="610" mass="67860">MVVLLCGSIACRKCLHKEGCNFDAEVEAAMRECTPPKYVLLGYKDRKLEDEYMVDWANISKPRIFLGYAFGLVFVLIALMADMASIPFIEMGFFWGFVPIDAIPIVRCLVFPLGALGTLWAYRRKNPHAVLFIAQATFLAYLVMVGLDQVYRYFLIEKDTAWVFRLNSWGMITTYWDMPPFLTLFFFNLPVGQTIEIAVTSMLTAYIVIPLIYDGYAEFNPSRVLGEGVPPGMVDTCNQSQEYLDACAAYFTGVYAHSIALAFGCATAIVVVSWIVDSSNRRAFVNRKIIAALTRQRECALLKQKEEQETLINSIFPPMVAKDLIAEHADHDGDGCCDSNSVMEKIRSMKSESNTRNNLGRSVARLHMDVTILFTDIVGFTSMANQCQPYEVMYFLHNLFSAFDELIEMDLHLWKVETVGDAFMVASGLANVSATGTSRDIETVVEVVTSPGHSRTSTTEVENPSGFSDSSEKQVYRIKTLGASHFESKRCTAAQAKEAAARAAVVFGRNVIKEAKLHSMPNGKPCAIRVGAHTGDVCSGVVGNRMPRYCLFGDTVNTANRMESTGQAGRMQISEETHAVVCNDPDFEWECRGEMQVKGKGKMLTYMLVD</sequence>
<evidence type="ECO:0000256" key="2">
    <source>
        <dbReference type="ARBA" id="ARBA00022692"/>
    </source>
</evidence>
<keyword evidence="11" id="KW-1185">Reference proteome</keyword>
<feature type="transmembrane region" description="Helical" evidence="8">
    <location>
        <begin position="194"/>
        <end position="213"/>
    </location>
</feature>
<dbReference type="InterPro" id="IPR018297">
    <property type="entry name" value="A/G_cyclase_CS"/>
</dbReference>
<organism evidence="10 11">
    <name type="scientific">Chloropicon primus</name>
    <dbReference type="NCBI Taxonomy" id="1764295"/>
    <lineage>
        <taxon>Eukaryota</taxon>
        <taxon>Viridiplantae</taxon>
        <taxon>Chlorophyta</taxon>
        <taxon>Chloropicophyceae</taxon>
        <taxon>Chloropicales</taxon>
        <taxon>Chloropicaceae</taxon>
        <taxon>Chloropicon</taxon>
    </lineage>
</organism>
<dbReference type="SMART" id="SM00044">
    <property type="entry name" value="CYCc"/>
    <property type="match status" value="1"/>
</dbReference>
<dbReference type="InterPro" id="IPR050401">
    <property type="entry name" value="Cyclic_nucleotide_synthase"/>
</dbReference>
<gene>
    <name evidence="10" type="ORF">A3770_11p62310</name>
</gene>
<feature type="transmembrane region" description="Helical" evidence="8">
    <location>
        <begin position="129"/>
        <end position="147"/>
    </location>
</feature>
<dbReference type="PROSITE" id="PS50125">
    <property type="entry name" value="GUANYLATE_CYCLASE_2"/>
    <property type="match status" value="1"/>
</dbReference>
<comment type="similarity">
    <text evidence="7">Belongs to the adenylyl cyclase class-4/guanylyl cyclase family.</text>
</comment>
<feature type="transmembrane region" description="Helical" evidence="8">
    <location>
        <begin position="65"/>
        <end position="89"/>
    </location>
</feature>
<dbReference type="GO" id="GO:0005886">
    <property type="term" value="C:plasma membrane"/>
    <property type="evidence" value="ECO:0007669"/>
    <property type="project" value="TreeGrafter"/>
</dbReference>
<dbReference type="PANTHER" id="PTHR11920">
    <property type="entry name" value="GUANYLYL CYCLASE"/>
    <property type="match status" value="1"/>
</dbReference>
<reference evidence="10 11" key="1">
    <citation type="submission" date="2018-07" db="EMBL/GenBank/DDBJ databases">
        <title>The complete nuclear genome of the prasinophyte Chloropicon primus (CCMP1205).</title>
        <authorList>
            <person name="Pombert J.-F."/>
            <person name="Otis C."/>
            <person name="Turmel M."/>
            <person name="Lemieux C."/>
        </authorList>
    </citation>
    <scope>NUCLEOTIDE SEQUENCE [LARGE SCALE GENOMIC DNA]</scope>
    <source>
        <strain evidence="10 11">CCMP1205</strain>
    </source>
</reference>
<dbReference type="Proteomes" id="UP000316726">
    <property type="component" value="Chromosome 11"/>
</dbReference>
<dbReference type="GO" id="GO:0000166">
    <property type="term" value="F:nucleotide binding"/>
    <property type="evidence" value="ECO:0007669"/>
    <property type="project" value="UniProtKB-KW"/>
</dbReference>
<feature type="transmembrane region" description="Helical" evidence="8">
    <location>
        <begin position="167"/>
        <end position="187"/>
    </location>
</feature>
<dbReference type="Pfam" id="PF00211">
    <property type="entry name" value="Guanylate_cyc"/>
    <property type="match status" value="2"/>
</dbReference>
<dbReference type="GO" id="GO:0001653">
    <property type="term" value="F:peptide receptor activity"/>
    <property type="evidence" value="ECO:0007669"/>
    <property type="project" value="TreeGrafter"/>
</dbReference>
<evidence type="ECO:0000256" key="4">
    <source>
        <dbReference type="ARBA" id="ARBA00022989"/>
    </source>
</evidence>
<evidence type="ECO:0000259" key="9">
    <source>
        <dbReference type="PROSITE" id="PS50125"/>
    </source>
</evidence>
<dbReference type="OrthoDB" id="60033at2759"/>
<dbReference type="CDD" id="cd07302">
    <property type="entry name" value="CHD"/>
    <property type="match status" value="1"/>
</dbReference>
<protein>
    <submittedName>
        <fullName evidence="10">Guanylate cyclase</fullName>
    </submittedName>
</protein>
<evidence type="ECO:0000313" key="10">
    <source>
        <dbReference type="EMBL" id="QDZ23713.1"/>
    </source>
</evidence>
<dbReference type="PANTHER" id="PTHR11920:SF335">
    <property type="entry name" value="GUANYLATE CYCLASE"/>
    <property type="match status" value="1"/>
</dbReference>
<keyword evidence="5 8" id="KW-0472">Membrane</keyword>
<evidence type="ECO:0000256" key="5">
    <source>
        <dbReference type="ARBA" id="ARBA00023136"/>
    </source>
</evidence>
<name>A0A5B8MT50_9CHLO</name>
<dbReference type="Gene3D" id="3.30.70.1230">
    <property type="entry name" value="Nucleotide cyclase"/>
    <property type="match status" value="1"/>
</dbReference>
<evidence type="ECO:0000256" key="7">
    <source>
        <dbReference type="RuleBase" id="RU000405"/>
    </source>
</evidence>
<keyword evidence="2 8" id="KW-0812">Transmembrane</keyword>
<dbReference type="SUPFAM" id="SSF55073">
    <property type="entry name" value="Nucleotide cyclase"/>
    <property type="match status" value="1"/>
</dbReference>
<dbReference type="InterPro" id="IPR001054">
    <property type="entry name" value="A/G_cyclase"/>
</dbReference>
<dbReference type="GO" id="GO:0004383">
    <property type="term" value="F:guanylate cyclase activity"/>
    <property type="evidence" value="ECO:0007669"/>
    <property type="project" value="TreeGrafter"/>
</dbReference>
<evidence type="ECO:0000256" key="1">
    <source>
        <dbReference type="ARBA" id="ARBA00004370"/>
    </source>
</evidence>
<evidence type="ECO:0000256" key="8">
    <source>
        <dbReference type="SAM" id="Phobius"/>
    </source>
</evidence>
<dbReference type="STRING" id="1764295.A0A5B8MT50"/>
<dbReference type="PROSITE" id="PS00452">
    <property type="entry name" value="GUANYLATE_CYCLASE_1"/>
    <property type="match status" value="1"/>
</dbReference>
<comment type="subcellular location">
    <subcellularLocation>
        <location evidence="1">Membrane</location>
    </subcellularLocation>
</comment>
<evidence type="ECO:0000313" key="11">
    <source>
        <dbReference type="Proteomes" id="UP000316726"/>
    </source>
</evidence>
<feature type="domain" description="Guanylate cyclase" evidence="9">
    <location>
        <begin position="371"/>
        <end position="563"/>
    </location>
</feature>
<keyword evidence="6 7" id="KW-0456">Lyase</keyword>
<dbReference type="GO" id="GO:0035556">
    <property type="term" value="P:intracellular signal transduction"/>
    <property type="evidence" value="ECO:0007669"/>
    <property type="project" value="InterPro"/>
</dbReference>
<evidence type="ECO:0000256" key="6">
    <source>
        <dbReference type="ARBA" id="ARBA00023239"/>
    </source>
</evidence>
<dbReference type="AlphaFoldDB" id="A0A5B8MT50"/>
<dbReference type="EMBL" id="CP031044">
    <property type="protein sequence ID" value="QDZ23713.1"/>
    <property type="molecule type" value="Genomic_DNA"/>
</dbReference>
<proteinExistence type="inferred from homology"/>
<evidence type="ECO:0000256" key="3">
    <source>
        <dbReference type="ARBA" id="ARBA00022741"/>
    </source>
</evidence>
<feature type="transmembrane region" description="Helical" evidence="8">
    <location>
        <begin position="95"/>
        <end position="122"/>
    </location>
</feature>
<dbReference type="InterPro" id="IPR029787">
    <property type="entry name" value="Nucleotide_cyclase"/>
</dbReference>
<dbReference type="GO" id="GO:0004016">
    <property type="term" value="F:adenylate cyclase activity"/>
    <property type="evidence" value="ECO:0007669"/>
    <property type="project" value="TreeGrafter"/>
</dbReference>
<feature type="transmembrane region" description="Helical" evidence="8">
    <location>
        <begin position="254"/>
        <end position="276"/>
    </location>
</feature>
<accession>A0A5B8MT50</accession>
<keyword evidence="4 8" id="KW-1133">Transmembrane helix</keyword>